<feature type="signal peptide" evidence="2">
    <location>
        <begin position="1"/>
        <end position="24"/>
    </location>
</feature>
<organism evidence="3 4">
    <name type="scientific">Hungatella hathewayi WAL-18680</name>
    <dbReference type="NCBI Taxonomy" id="742737"/>
    <lineage>
        <taxon>Bacteria</taxon>
        <taxon>Bacillati</taxon>
        <taxon>Bacillota</taxon>
        <taxon>Clostridia</taxon>
        <taxon>Lachnospirales</taxon>
        <taxon>Lachnospiraceae</taxon>
        <taxon>Hungatella</taxon>
    </lineage>
</organism>
<evidence type="ECO:0000256" key="1">
    <source>
        <dbReference type="SAM" id="MobiDB-lite"/>
    </source>
</evidence>
<gene>
    <name evidence="3" type="ORF">HMPREF9473_00169</name>
</gene>
<dbReference type="PANTHER" id="PTHR43649:SF14">
    <property type="entry name" value="BLR3389 PROTEIN"/>
    <property type="match status" value="1"/>
</dbReference>
<dbReference type="AlphaFoldDB" id="G5I9H9"/>
<proteinExistence type="predicted"/>
<comment type="caution">
    <text evidence="3">The sequence shown here is derived from an EMBL/GenBank/DDBJ whole genome shotgun (WGS) entry which is preliminary data.</text>
</comment>
<dbReference type="InterPro" id="IPR050490">
    <property type="entry name" value="Bact_solute-bd_prot1"/>
</dbReference>
<dbReference type="SUPFAM" id="SSF53850">
    <property type="entry name" value="Periplasmic binding protein-like II"/>
    <property type="match status" value="1"/>
</dbReference>
<accession>G5I9H9</accession>
<dbReference type="Gene3D" id="3.40.190.10">
    <property type="entry name" value="Periplasmic binding protein-like II"/>
    <property type="match status" value="2"/>
</dbReference>
<evidence type="ECO:0000313" key="3">
    <source>
        <dbReference type="EMBL" id="EHI61718.1"/>
    </source>
</evidence>
<dbReference type="Proteomes" id="UP000005384">
    <property type="component" value="Unassembled WGS sequence"/>
</dbReference>
<dbReference type="OrthoDB" id="2666023at2"/>
<keyword evidence="4" id="KW-1185">Reference proteome</keyword>
<feature type="chain" id="PRO_5039591875" description="Extracellular solute-binding protein" evidence="2">
    <location>
        <begin position="25"/>
        <end position="454"/>
    </location>
</feature>
<evidence type="ECO:0000313" key="4">
    <source>
        <dbReference type="Proteomes" id="UP000005384"/>
    </source>
</evidence>
<evidence type="ECO:0000256" key="2">
    <source>
        <dbReference type="SAM" id="SignalP"/>
    </source>
</evidence>
<dbReference type="Pfam" id="PF01547">
    <property type="entry name" value="SBP_bac_1"/>
    <property type="match status" value="1"/>
</dbReference>
<feature type="region of interest" description="Disordered" evidence="1">
    <location>
        <begin position="24"/>
        <end position="53"/>
    </location>
</feature>
<sequence length="454" mass="49597">MKRKALISVVLSMSLVLGMTGCSSGNTKETEAAGTTTSSETAATSTAETTSEKVSEPVTVSFYSPLPTIQEQYDSAASRYKDATGNDVEMTLIYNESYKDKLKVSMASNSAPDIFAHWSGGPMNSYIQEDLIIDLTPYMEESGLKDRIMESSLQMGTYDGKIYAVAAGGDLMVFPLFYNKEIFAQYNLEVPETLDELETVCDTLKENGIIPFALANLNKWTGSAYYMYLVDRYGGPDAFYNAANRVNGGSFEDEAFVKAGETIQKWVNNGYFPDGVNGLDNSTGQDRQLLYTGKAAMFIYPTSVIAIIKDEMPDFADKIGIATFPVDGDDKEAAKRVVGSAGSNFLSISSNCENPDAAFAFIEELASEDTVTEMLEVGRCVPVNGIVDKVTDPLRQNALNMLQDATYVQLAYDQYLSPVLGEKHKDTTQELFGLTMTPEEAAKAMEATAKEQEK</sequence>
<keyword evidence="2" id="KW-0732">Signal</keyword>
<evidence type="ECO:0008006" key="5">
    <source>
        <dbReference type="Google" id="ProtNLM"/>
    </source>
</evidence>
<feature type="compositionally biased region" description="Low complexity" evidence="1">
    <location>
        <begin position="32"/>
        <end position="49"/>
    </location>
</feature>
<reference evidence="3 4" key="1">
    <citation type="submission" date="2011-08" db="EMBL/GenBank/DDBJ databases">
        <title>The Genome Sequence of Clostridium hathewayi WAL-18680.</title>
        <authorList>
            <consortium name="The Broad Institute Genome Sequencing Platform"/>
            <person name="Earl A."/>
            <person name="Ward D."/>
            <person name="Feldgarden M."/>
            <person name="Gevers D."/>
            <person name="Finegold S.M."/>
            <person name="Summanen P.H."/>
            <person name="Molitoris D.R."/>
            <person name="Song M."/>
            <person name="Daigneault M."/>
            <person name="Allen-Vercoe E."/>
            <person name="Young S.K."/>
            <person name="Zeng Q."/>
            <person name="Gargeya S."/>
            <person name="Fitzgerald M."/>
            <person name="Haas B."/>
            <person name="Abouelleil A."/>
            <person name="Alvarado L."/>
            <person name="Arachchi H.M."/>
            <person name="Berlin A."/>
            <person name="Brown A."/>
            <person name="Chapman S.B."/>
            <person name="Chen Z."/>
            <person name="Dunbar C."/>
            <person name="Freedman E."/>
            <person name="Gearin G."/>
            <person name="Gellesch M."/>
            <person name="Goldberg J."/>
            <person name="Griggs A."/>
            <person name="Gujja S."/>
            <person name="Heiman D."/>
            <person name="Howarth C."/>
            <person name="Larson L."/>
            <person name="Lui A."/>
            <person name="MacDonald P.J.P."/>
            <person name="Montmayeur A."/>
            <person name="Murphy C."/>
            <person name="Neiman D."/>
            <person name="Pearson M."/>
            <person name="Priest M."/>
            <person name="Roberts A."/>
            <person name="Saif S."/>
            <person name="Shea T."/>
            <person name="Shenoy N."/>
            <person name="Sisk P."/>
            <person name="Stolte C."/>
            <person name="Sykes S."/>
            <person name="Wortman J."/>
            <person name="Nusbaum C."/>
            <person name="Birren B."/>
        </authorList>
    </citation>
    <scope>NUCLEOTIDE SEQUENCE [LARGE SCALE GENOMIC DNA]</scope>
    <source>
        <strain evidence="3 4">WAL-18680</strain>
    </source>
</reference>
<name>G5I9H9_9FIRM</name>
<protein>
    <recommendedName>
        <fullName evidence="5">Extracellular solute-binding protein</fullName>
    </recommendedName>
</protein>
<dbReference type="RefSeq" id="WP_006778150.1">
    <property type="nucleotide sequence ID" value="NZ_CP040506.1"/>
</dbReference>
<dbReference type="PATRIC" id="fig|742737.3.peg.162"/>
<dbReference type="HOGENOM" id="CLU_031285_12_0_9"/>
<dbReference type="PROSITE" id="PS51257">
    <property type="entry name" value="PROKAR_LIPOPROTEIN"/>
    <property type="match status" value="1"/>
</dbReference>
<dbReference type="InterPro" id="IPR006059">
    <property type="entry name" value="SBP"/>
</dbReference>
<dbReference type="PANTHER" id="PTHR43649">
    <property type="entry name" value="ARABINOSE-BINDING PROTEIN-RELATED"/>
    <property type="match status" value="1"/>
</dbReference>
<dbReference type="EMBL" id="ADLN01000001">
    <property type="protein sequence ID" value="EHI61718.1"/>
    <property type="molecule type" value="Genomic_DNA"/>
</dbReference>